<dbReference type="Proteomes" id="UP000246352">
    <property type="component" value="Unassembled WGS sequence"/>
</dbReference>
<dbReference type="GO" id="GO:0016740">
    <property type="term" value="F:transferase activity"/>
    <property type="evidence" value="ECO:0007669"/>
    <property type="project" value="UniProtKB-KW"/>
</dbReference>
<evidence type="ECO:0000313" key="2">
    <source>
        <dbReference type="EMBL" id="PWW04305.1"/>
    </source>
</evidence>
<evidence type="ECO:0000313" key="3">
    <source>
        <dbReference type="Proteomes" id="UP000246352"/>
    </source>
</evidence>
<protein>
    <submittedName>
        <fullName evidence="2">GR25 family glycosyltransferase involved in LPS biosynthesis</fullName>
    </submittedName>
</protein>
<sequence>MMMKMHLINLQRHHERRARMQRIGAELGIDWRIFPAVDALDPQADLARWDPEGILNPSEVACFLSHRRLWQDIADGEDAMAAIFEDDLHIAPALRDLLSCLPVRERPTIYRLECDPLVVRIRPEPEMTVGGRGLHHYQGWVLGSAAYVLNRPAARLLLARADLVRLPVDLFLHNSLAAEEDTDIDRLVAIPSPCIQDKMLVWLQEAARPATGLRKALREIRRPFLQFYSMLGRQFGARPQRPESTPAPPPTADYLVTSIVPTHFRDRLPLTRMQKIVREVAKPYQRLRESRTIRRAGMVRTKIKFG</sequence>
<dbReference type="CDD" id="cd06532">
    <property type="entry name" value="Glyco_transf_25"/>
    <property type="match status" value="1"/>
</dbReference>
<reference evidence="2 3" key="1">
    <citation type="submission" date="2018-05" db="EMBL/GenBank/DDBJ databases">
        <title>Genomic Encyclopedia of Type Strains, Phase IV (KMG-IV): sequencing the most valuable type-strain genomes for metagenomic binning, comparative biology and taxonomic classification.</title>
        <authorList>
            <person name="Goeker M."/>
        </authorList>
    </citation>
    <scope>NUCLEOTIDE SEQUENCE [LARGE SCALE GENOMIC DNA]</scope>
    <source>
        <strain evidence="2 3">DSM 16791</strain>
    </source>
</reference>
<dbReference type="InterPro" id="IPR002654">
    <property type="entry name" value="Glyco_trans_25"/>
</dbReference>
<dbReference type="AlphaFoldDB" id="A0A317PUC6"/>
<organism evidence="2 3">
    <name type="scientific">Hoeflea marina</name>
    <dbReference type="NCBI Taxonomy" id="274592"/>
    <lineage>
        <taxon>Bacteria</taxon>
        <taxon>Pseudomonadati</taxon>
        <taxon>Pseudomonadota</taxon>
        <taxon>Alphaproteobacteria</taxon>
        <taxon>Hyphomicrobiales</taxon>
        <taxon>Rhizobiaceae</taxon>
        <taxon>Hoeflea</taxon>
    </lineage>
</organism>
<comment type="caution">
    <text evidence="2">The sequence shown here is derived from an EMBL/GenBank/DDBJ whole genome shotgun (WGS) entry which is preliminary data.</text>
</comment>
<accession>A0A317PUC6</accession>
<dbReference type="Pfam" id="PF01755">
    <property type="entry name" value="Glyco_transf_25"/>
    <property type="match status" value="1"/>
</dbReference>
<proteinExistence type="predicted"/>
<gene>
    <name evidence="2" type="ORF">DFR52_1011000</name>
</gene>
<keyword evidence="2" id="KW-0808">Transferase</keyword>
<keyword evidence="3" id="KW-1185">Reference proteome</keyword>
<evidence type="ECO:0000259" key="1">
    <source>
        <dbReference type="Pfam" id="PF01755"/>
    </source>
</evidence>
<dbReference type="EMBL" id="QGTR01000001">
    <property type="protein sequence ID" value="PWW04305.1"/>
    <property type="molecule type" value="Genomic_DNA"/>
</dbReference>
<name>A0A317PUC6_9HYPH</name>
<feature type="domain" description="Glycosyl transferase family 25" evidence="1">
    <location>
        <begin position="2"/>
        <end position="171"/>
    </location>
</feature>